<evidence type="ECO:0000313" key="1">
    <source>
        <dbReference type="EMBL" id="MBX47469.1"/>
    </source>
</evidence>
<organism evidence="1">
    <name type="scientific">Rhizophora mucronata</name>
    <name type="common">Asiatic mangrove</name>
    <dbReference type="NCBI Taxonomy" id="61149"/>
    <lineage>
        <taxon>Eukaryota</taxon>
        <taxon>Viridiplantae</taxon>
        <taxon>Streptophyta</taxon>
        <taxon>Embryophyta</taxon>
        <taxon>Tracheophyta</taxon>
        <taxon>Spermatophyta</taxon>
        <taxon>Magnoliopsida</taxon>
        <taxon>eudicotyledons</taxon>
        <taxon>Gunneridae</taxon>
        <taxon>Pentapetalae</taxon>
        <taxon>rosids</taxon>
        <taxon>fabids</taxon>
        <taxon>Malpighiales</taxon>
        <taxon>Rhizophoraceae</taxon>
        <taxon>Rhizophora</taxon>
    </lineage>
</organism>
<dbReference type="EMBL" id="GGEC01066985">
    <property type="protein sequence ID" value="MBX47469.1"/>
    <property type="molecule type" value="Transcribed_RNA"/>
</dbReference>
<reference evidence="1" key="1">
    <citation type="submission" date="2018-02" db="EMBL/GenBank/DDBJ databases">
        <title>Rhizophora mucronata_Transcriptome.</title>
        <authorList>
            <person name="Meera S.P."/>
            <person name="Sreeshan A."/>
            <person name="Augustine A."/>
        </authorList>
    </citation>
    <scope>NUCLEOTIDE SEQUENCE</scope>
    <source>
        <tissue evidence="1">Leaf</tissue>
    </source>
</reference>
<protein>
    <submittedName>
        <fullName evidence="1">Uncharacterized protein</fullName>
    </submittedName>
</protein>
<name>A0A2P2NYH8_RHIMU</name>
<proteinExistence type="predicted"/>
<dbReference type="AlphaFoldDB" id="A0A2P2NYH8"/>
<sequence>MNHNHVLICPPLSRRKMVEEYDEELGIRNRNWELGIANKEIAKISD</sequence>
<accession>A0A2P2NYH8</accession>